<evidence type="ECO:0000256" key="8">
    <source>
        <dbReference type="SAM" id="SignalP"/>
    </source>
</evidence>
<dbReference type="AlphaFoldDB" id="A0A561EXL3"/>
<feature type="active site" description="Charge relay system" evidence="5">
    <location>
        <position position="627"/>
    </location>
</feature>
<dbReference type="Pfam" id="PF04151">
    <property type="entry name" value="PPC"/>
    <property type="match status" value="1"/>
</dbReference>
<dbReference type="InterPro" id="IPR000209">
    <property type="entry name" value="Peptidase_S8/S53_dom"/>
</dbReference>
<dbReference type="PROSITE" id="PS00136">
    <property type="entry name" value="SUBTILASE_ASP"/>
    <property type="match status" value="1"/>
</dbReference>
<dbReference type="InterPro" id="IPR036852">
    <property type="entry name" value="Peptidase_S8/S53_dom_sf"/>
</dbReference>
<protein>
    <submittedName>
        <fullName evidence="11">Subtilase family protein</fullName>
    </submittedName>
</protein>
<feature type="active site" description="Charge relay system" evidence="5">
    <location>
        <position position="431"/>
    </location>
</feature>
<evidence type="ECO:0000256" key="4">
    <source>
        <dbReference type="ARBA" id="ARBA00022825"/>
    </source>
</evidence>
<evidence type="ECO:0000256" key="5">
    <source>
        <dbReference type="PROSITE-ProRule" id="PRU01240"/>
    </source>
</evidence>
<dbReference type="Proteomes" id="UP000318416">
    <property type="component" value="Unassembled WGS sequence"/>
</dbReference>
<dbReference type="InterPro" id="IPR006311">
    <property type="entry name" value="TAT_signal"/>
</dbReference>
<feature type="chain" id="PRO_5022168979" evidence="8">
    <location>
        <begin position="35"/>
        <end position="1159"/>
    </location>
</feature>
<feature type="domain" description="Peptidase C-terminal archaeal/bacterial" evidence="10">
    <location>
        <begin position="1012"/>
        <end position="1075"/>
    </location>
</feature>
<proteinExistence type="inferred from homology"/>
<evidence type="ECO:0000256" key="7">
    <source>
        <dbReference type="SAM" id="MobiDB-lite"/>
    </source>
</evidence>
<evidence type="ECO:0000256" key="1">
    <source>
        <dbReference type="ARBA" id="ARBA00011073"/>
    </source>
</evidence>
<dbReference type="SUPFAM" id="SSF52743">
    <property type="entry name" value="Subtilisin-like"/>
    <property type="match status" value="1"/>
</dbReference>
<dbReference type="PRINTS" id="PR00723">
    <property type="entry name" value="SUBTILISIN"/>
</dbReference>
<accession>A0A561EXL3</accession>
<comment type="caution">
    <text evidence="11">The sequence shown here is derived from an EMBL/GenBank/DDBJ whole genome shotgun (WGS) entry which is preliminary data.</text>
</comment>
<dbReference type="PROSITE" id="PS51318">
    <property type="entry name" value="TAT"/>
    <property type="match status" value="1"/>
</dbReference>
<dbReference type="InterPro" id="IPR015500">
    <property type="entry name" value="Peptidase_S8_subtilisin-rel"/>
</dbReference>
<keyword evidence="3 5" id="KW-0378">Hydrolase</keyword>
<organism evidence="11 12">
    <name type="scientific">Kitasatospora atroaurantiaca</name>
    <dbReference type="NCBI Taxonomy" id="285545"/>
    <lineage>
        <taxon>Bacteria</taxon>
        <taxon>Bacillati</taxon>
        <taxon>Actinomycetota</taxon>
        <taxon>Actinomycetes</taxon>
        <taxon>Kitasatosporales</taxon>
        <taxon>Streptomycetaceae</taxon>
        <taxon>Kitasatospora</taxon>
    </lineage>
</organism>
<dbReference type="EMBL" id="VIVR01000001">
    <property type="protein sequence ID" value="TWE20356.1"/>
    <property type="molecule type" value="Genomic_DNA"/>
</dbReference>
<evidence type="ECO:0000256" key="3">
    <source>
        <dbReference type="ARBA" id="ARBA00022801"/>
    </source>
</evidence>
<sequence length="1159" mass="118969">MSHQIRSQRRLARATLAASLVAALGAGGLTSAFAADSTTPPAPGGVKTGISDKLTAHDADLLAQAKADGTASVTLMLAVKPGTTAATAEQLTAAGASVGKTIDMIGYVRATVPTDKADALIGRASKLSEVQAIDLNESVPLPNPYADTDAAPTGAKTPKADGGVGSGSTGSPAEVPTPTIGAPYFRDEANPAPQKHRPKPAPKPEPGKYPAPDANTPAVNSYQPANDIGSIDFVKRHPGADGRGVTIGILDSGVDLGHPALQKTTTGERKIVDWVTATDPLIDGDGTWLPMLTDVSGPSFTYKGRNYTAPAGSYKVALFKESVTLGGDAAGDVNRNGTTTDSWAVLYDPATGKVRVDLDNNADFTDDEAMSAYKDGFQIGHFGTDDPKTPIAESIPFTIETRKDVDLSPVGGPWVGKHADFVNIGLVASEHGTHVAGITSANGLFGGKMTGAAPGAKIVSSRACVFGPGCTATALMEGMADLAINHGVDVINMSIGGLPQLNDGNSARSHLYTQIIDKTGVQLVISAGNEGPGLNTIGDPGLASKVISVGAAVSRDTWASNYGAKASEDYGLFTFSSRGPREDGGFTPTLVAPGSSVNTIPTWEPGASFPPAGYELPPGYGMLQGTSMASPQAAGATALLISAAKEDNRYAEGDDDRVNASPLALRTALTSTTRWLKGYQAAEQGAGLIDVNAAWRYLEHGTGDAHEYTVKAPATSVLSPYLATPGFGDGVYDRAPAAAGGPAVGKRSVYDVTITRTTGEPSALFHRLSIAGDDGTWSVAGQEIVALPLNKPVTVKVAAKPKSLGLHSAILRVDDVFTLGIDHQIMLTSIVGQTLAAPDYHYGFSGTLPRSRVERHYVTVPEGAKTFAVNLDGVAADSQLRFLAIRPDGIPADPTASNECWTNYPTPGPKCGSPTSRSYRSPQAGVWEIVTEVRRTTTPDANPYSIDAKILGVAFDPQVQTVDSVTPGTPASVNWTLKNAYGPFQGTLKGGELGSSAVTRPTIADHAAQSTTVVVPAGVSRFDVAIGNASDGKADLDLSVYLNGKLVASSGGSTSEESVSLLNPAAGTYTVTVDGYSVPSGSTAYDYRDVYFSPQLGTVTADAGAVTLAAGGTATVQAQVVAAGPAPAGRQLFGEVNLVDAHGAPAGSGSVLITKVNAG</sequence>
<dbReference type="InterPro" id="IPR050131">
    <property type="entry name" value="Peptidase_S8_subtilisin-like"/>
</dbReference>
<dbReference type="PANTHER" id="PTHR43806:SF11">
    <property type="entry name" value="CEREVISIN-RELATED"/>
    <property type="match status" value="1"/>
</dbReference>
<dbReference type="PANTHER" id="PTHR43806">
    <property type="entry name" value="PEPTIDASE S8"/>
    <property type="match status" value="1"/>
</dbReference>
<dbReference type="Gene3D" id="3.40.50.200">
    <property type="entry name" value="Peptidase S8/S53 domain"/>
    <property type="match status" value="2"/>
</dbReference>
<evidence type="ECO:0000256" key="6">
    <source>
        <dbReference type="RuleBase" id="RU003355"/>
    </source>
</evidence>
<feature type="domain" description="Peptidase S8/S53" evidence="9">
    <location>
        <begin position="242"/>
        <end position="681"/>
    </location>
</feature>
<feature type="region of interest" description="Disordered" evidence="7">
    <location>
        <begin position="138"/>
        <end position="219"/>
    </location>
</feature>
<dbReference type="Gene3D" id="2.60.120.380">
    <property type="match status" value="1"/>
</dbReference>
<evidence type="ECO:0000259" key="10">
    <source>
        <dbReference type="Pfam" id="PF04151"/>
    </source>
</evidence>
<keyword evidence="12" id="KW-1185">Reference proteome</keyword>
<evidence type="ECO:0000256" key="2">
    <source>
        <dbReference type="ARBA" id="ARBA00022670"/>
    </source>
</evidence>
<reference evidence="11 12" key="1">
    <citation type="submission" date="2019-06" db="EMBL/GenBank/DDBJ databases">
        <title>Sequencing the genomes of 1000 actinobacteria strains.</title>
        <authorList>
            <person name="Klenk H.-P."/>
        </authorList>
    </citation>
    <scope>NUCLEOTIDE SEQUENCE [LARGE SCALE GENOMIC DNA]</scope>
    <source>
        <strain evidence="11 12">DSM 41649</strain>
    </source>
</reference>
<keyword evidence="4 5" id="KW-0720">Serine protease</keyword>
<dbReference type="InterPro" id="IPR023828">
    <property type="entry name" value="Peptidase_S8_Ser-AS"/>
</dbReference>
<dbReference type="Pfam" id="PF00082">
    <property type="entry name" value="Peptidase_S8"/>
    <property type="match status" value="1"/>
</dbReference>
<feature type="signal peptide" evidence="8">
    <location>
        <begin position="1"/>
        <end position="34"/>
    </location>
</feature>
<name>A0A561EXL3_9ACTN</name>
<dbReference type="GO" id="GO:0004252">
    <property type="term" value="F:serine-type endopeptidase activity"/>
    <property type="evidence" value="ECO:0007669"/>
    <property type="project" value="UniProtKB-UniRule"/>
</dbReference>
<evidence type="ECO:0000259" key="9">
    <source>
        <dbReference type="Pfam" id="PF00082"/>
    </source>
</evidence>
<evidence type="ECO:0000313" key="11">
    <source>
        <dbReference type="EMBL" id="TWE20356.1"/>
    </source>
</evidence>
<dbReference type="PROSITE" id="PS00138">
    <property type="entry name" value="SUBTILASE_SER"/>
    <property type="match status" value="1"/>
</dbReference>
<feature type="active site" description="Charge relay system" evidence="5">
    <location>
        <position position="251"/>
    </location>
</feature>
<gene>
    <name evidence="11" type="ORF">FB465_5505</name>
</gene>
<keyword evidence="2 5" id="KW-0645">Protease</keyword>
<dbReference type="InterPro" id="IPR023827">
    <property type="entry name" value="Peptidase_S8_Asp-AS"/>
</dbReference>
<dbReference type="InterPro" id="IPR007280">
    <property type="entry name" value="Peptidase_C_arc/bac"/>
</dbReference>
<evidence type="ECO:0000313" key="12">
    <source>
        <dbReference type="Proteomes" id="UP000318416"/>
    </source>
</evidence>
<dbReference type="GO" id="GO:0006508">
    <property type="term" value="P:proteolysis"/>
    <property type="evidence" value="ECO:0007669"/>
    <property type="project" value="UniProtKB-KW"/>
</dbReference>
<keyword evidence="8" id="KW-0732">Signal</keyword>
<comment type="similarity">
    <text evidence="1 5 6">Belongs to the peptidase S8 family.</text>
</comment>
<dbReference type="PROSITE" id="PS51892">
    <property type="entry name" value="SUBTILASE"/>
    <property type="match status" value="1"/>
</dbReference>